<proteinExistence type="predicted"/>
<organism evidence="2 3">
    <name type="scientific">Chryseobacterium kwangjuense</name>
    <dbReference type="NCBI Taxonomy" id="267125"/>
    <lineage>
        <taxon>Bacteria</taxon>
        <taxon>Pseudomonadati</taxon>
        <taxon>Bacteroidota</taxon>
        <taxon>Flavobacteriia</taxon>
        <taxon>Flavobacteriales</taxon>
        <taxon>Weeksellaceae</taxon>
        <taxon>Chryseobacterium group</taxon>
        <taxon>Chryseobacterium</taxon>
    </lineage>
</organism>
<feature type="transmembrane region" description="Helical" evidence="1">
    <location>
        <begin position="44"/>
        <end position="64"/>
    </location>
</feature>
<dbReference type="Proteomes" id="UP000070513">
    <property type="component" value="Unassembled WGS sequence"/>
</dbReference>
<keyword evidence="1" id="KW-1133">Transmembrane helix</keyword>
<evidence type="ECO:0000256" key="1">
    <source>
        <dbReference type="SAM" id="Phobius"/>
    </source>
</evidence>
<reference evidence="3" key="1">
    <citation type="submission" date="2015-12" db="EMBL/GenBank/DDBJ databases">
        <title>Genome sequence of a biocontrol rhizobacterium Chryseobacterium kwangjuense strain KJ1R5 isolated from pepper (Capsicum annuum L.).</title>
        <authorList>
            <person name="Jeong J.-J."/>
            <person name="Park H."/>
            <person name="Mannaa M."/>
            <person name="Sang M.K."/>
            <person name="Choi I.-G."/>
            <person name="Kim K.D."/>
        </authorList>
    </citation>
    <scope>NUCLEOTIDE SEQUENCE [LARGE SCALE GENOMIC DNA]</scope>
    <source>
        <strain evidence="3">KJ1R5</strain>
    </source>
</reference>
<accession>A0A135WDH4</accession>
<sequence length="211" mass="25090">MRKILGLLAVILLLILSYIFNIYSANYPSKLRSNLISFDFDAKVFIYAFVIILFLSTLFAFIPLKNKIYSYKFFTSFFIFSSIFMIINFIGNFKQYFDKKNEFENLLVKTNRQAKSDIQKGLIKYYYFGGDSILDNTYSNHPKLQYEIDSLTRTYGVVFLNEGGSIDLISLELNKKYKEYTESYLEKRNGKNWKLKMEEEIETIKQKYRNR</sequence>
<keyword evidence="1" id="KW-0812">Transmembrane</keyword>
<dbReference type="OrthoDB" id="1350491at2"/>
<dbReference type="AlphaFoldDB" id="A0A135WDH4"/>
<dbReference type="RefSeq" id="WP_062651047.1">
    <property type="nucleotide sequence ID" value="NZ_LPUR01000011.1"/>
</dbReference>
<gene>
    <name evidence="2" type="ORF">AU378_10995</name>
</gene>
<evidence type="ECO:0000313" key="2">
    <source>
        <dbReference type="EMBL" id="KXH82956.1"/>
    </source>
</evidence>
<reference evidence="2 3" key="2">
    <citation type="journal article" date="2016" name="Genome Announc.">
        <title>Draft Genome Sequence of a Biocontrol Rhizobacterium, Chryseobacterium kwangjuense Strain KJ1R5, Isolated from Pepper (Capsicum annuum).</title>
        <authorList>
            <person name="Jeong J.J."/>
            <person name="Park H."/>
            <person name="Park B.H."/>
            <person name="Mannaa M."/>
            <person name="Sang M.K."/>
            <person name="Choi I.G."/>
            <person name="Kim K.D."/>
        </authorList>
    </citation>
    <scope>NUCLEOTIDE SEQUENCE [LARGE SCALE GENOMIC DNA]</scope>
    <source>
        <strain evidence="2 3">KJ1R5</strain>
    </source>
</reference>
<name>A0A135WDH4_9FLAO</name>
<protein>
    <submittedName>
        <fullName evidence="2">Uncharacterized protein</fullName>
    </submittedName>
</protein>
<comment type="caution">
    <text evidence="2">The sequence shown here is derived from an EMBL/GenBank/DDBJ whole genome shotgun (WGS) entry which is preliminary data.</text>
</comment>
<dbReference type="EMBL" id="LPUR01000011">
    <property type="protein sequence ID" value="KXH82956.1"/>
    <property type="molecule type" value="Genomic_DNA"/>
</dbReference>
<feature type="transmembrane region" description="Helical" evidence="1">
    <location>
        <begin position="71"/>
        <end position="91"/>
    </location>
</feature>
<keyword evidence="1" id="KW-0472">Membrane</keyword>
<evidence type="ECO:0000313" key="3">
    <source>
        <dbReference type="Proteomes" id="UP000070513"/>
    </source>
</evidence>